<accession>A0AC34F5M8</accession>
<proteinExistence type="predicted"/>
<evidence type="ECO:0000313" key="1">
    <source>
        <dbReference type="Proteomes" id="UP000887579"/>
    </source>
</evidence>
<evidence type="ECO:0000313" key="2">
    <source>
        <dbReference type="WBParaSite" id="ES5_v2.g12276.t1"/>
    </source>
</evidence>
<reference evidence="2" key="1">
    <citation type="submission" date="2022-11" db="UniProtKB">
        <authorList>
            <consortium name="WormBaseParasite"/>
        </authorList>
    </citation>
    <scope>IDENTIFICATION</scope>
</reference>
<organism evidence="1 2">
    <name type="scientific">Panagrolaimus sp. ES5</name>
    <dbReference type="NCBI Taxonomy" id="591445"/>
    <lineage>
        <taxon>Eukaryota</taxon>
        <taxon>Metazoa</taxon>
        <taxon>Ecdysozoa</taxon>
        <taxon>Nematoda</taxon>
        <taxon>Chromadorea</taxon>
        <taxon>Rhabditida</taxon>
        <taxon>Tylenchina</taxon>
        <taxon>Panagrolaimomorpha</taxon>
        <taxon>Panagrolaimoidea</taxon>
        <taxon>Panagrolaimidae</taxon>
        <taxon>Panagrolaimus</taxon>
    </lineage>
</organism>
<protein>
    <submittedName>
        <fullName evidence="2">Uncharacterized protein</fullName>
    </submittedName>
</protein>
<dbReference type="Proteomes" id="UP000887579">
    <property type="component" value="Unplaced"/>
</dbReference>
<name>A0AC34F5M8_9BILA</name>
<sequence>MLTKAIVISVIVGLACLSLTLIILNSQRCKECESTNEKFTDTYTPLIVTNAPAYAPAAETDERGFYTDEEWLLRRIDDNSTDEPGIPNGFKKPKRFRKTRAFLKGLIGKGLKDWKSFKTKYSKKFNNVEAERQRILNFITVEEYIDAHNEDFKHGNSSFKVGINEIADLPFSEYKKLNGFRFSEARKRRSVSRNKNSDLLRQYLNGIPDSIDWREQRVTQVRNQGNCGSCWAFAAVGALEGQYRRKKGRLLSFSAQHLIDCSFMNCDGGWTDKARTQNECRINRSDMKAVVYDYVELFEGDEEALKYAVATEGPVAVAIDTDNRSFQLYKEGVYYEPDCASSPELLDHAVLVVGYGTDKKSGMEYWIVKNSWGTSWGMDGYIYMARNQKNLCGIASEASYPLVR</sequence>
<dbReference type="WBParaSite" id="ES5_v2.g12276.t1">
    <property type="protein sequence ID" value="ES5_v2.g12276.t1"/>
    <property type="gene ID" value="ES5_v2.g12276"/>
</dbReference>